<comment type="caution">
    <text evidence="1">The sequence shown here is derived from an EMBL/GenBank/DDBJ whole genome shotgun (WGS) entry which is preliminary data.</text>
</comment>
<sequence length="107" mass="12971">MWQQSKLALSDREIAEYLRKLDRVIESYRAIKSSPNMWTDVTGRTLDEVKSHKLDESIYDAKRMYEQHLRSRYLQRFPQTPWYISRDGSIRFESEDDTVHYCMTMKL</sequence>
<accession>A0A2T5UCX3</accession>
<gene>
    <name evidence="1" type="ORF">C8J25_101851</name>
</gene>
<dbReference type="AlphaFoldDB" id="A0A2T5UCX3"/>
<evidence type="ECO:0000313" key="2">
    <source>
        <dbReference type="Proteomes" id="UP000244013"/>
    </source>
</evidence>
<protein>
    <submittedName>
        <fullName evidence="1">Uncharacterized protein</fullName>
    </submittedName>
</protein>
<dbReference type="EMBL" id="QAYE01000001">
    <property type="protein sequence ID" value="PTW49343.1"/>
    <property type="molecule type" value="Genomic_DNA"/>
</dbReference>
<name>A0A2T5UCX3_9SPHN</name>
<organism evidence="1 2">
    <name type="scientific">Sphingomonas faeni</name>
    <dbReference type="NCBI Taxonomy" id="185950"/>
    <lineage>
        <taxon>Bacteria</taxon>
        <taxon>Pseudomonadati</taxon>
        <taxon>Pseudomonadota</taxon>
        <taxon>Alphaproteobacteria</taxon>
        <taxon>Sphingomonadales</taxon>
        <taxon>Sphingomonadaceae</taxon>
        <taxon>Sphingomonas</taxon>
    </lineage>
</organism>
<dbReference type="Proteomes" id="UP000244013">
    <property type="component" value="Unassembled WGS sequence"/>
</dbReference>
<proteinExistence type="predicted"/>
<reference evidence="1 2" key="1">
    <citation type="submission" date="2018-04" db="EMBL/GenBank/DDBJ databases">
        <title>Genomic Encyclopedia of Type Strains, Phase III (KMG-III): the genomes of soil and plant-associated and newly described type strains.</title>
        <authorList>
            <person name="Whitman W."/>
        </authorList>
    </citation>
    <scope>NUCLEOTIDE SEQUENCE [LARGE SCALE GENOMIC DNA]</scope>
    <source>
        <strain evidence="1 2">MA-olki</strain>
    </source>
</reference>
<evidence type="ECO:0000313" key="1">
    <source>
        <dbReference type="EMBL" id="PTW49343.1"/>
    </source>
</evidence>